<sequence>MNFRCLLITVISLFLAACEQRSYDEAALAEPAAPRGSAALKVADIQRERSKYLAYTHHVSIEYPVRELESRYEALLKWCAEDDKYQCTLLDSRLNTSNYVSGHIQVRLLPEGVSTVLEVAAEGAATTGQATSIEDLGDAIVDNQKRLEMLRDYRARLEVLSKKSTDDVEALVKVASELAQVQSDLEFAEGKRSRLLQRVQMDEVNIQFSALAQKSFTQPIGNAFRSFGSRLSQGIADAVTAVAYLLPWTLLLLVFLYVARLVWVRVRRPRH</sequence>
<evidence type="ECO:0000256" key="1">
    <source>
        <dbReference type="SAM" id="Phobius"/>
    </source>
</evidence>
<gene>
    <name evidence="3" type="ORF">SAMN04487965_3072</name>
</gene>
<dbReference type="Pfam" id="PF14257">
    <property type="entry name" value="DUF4349"/>
    <property type="match status" value="1"/>
</dbReference>
<name>A0A1M5G4B6_9GAMM</name>
<dbReference type="STRING" id="494016.SAMN04487965_3072"/>
<dbReference type="EMBL" id="FQVA01000005">
    <property type="protein sequence ID" value="SHF98494.1"/>
    <property type="molecule type" value="Genomic_DNA"/>
</dbReference>
<organism evidence="3 4">
    <name type="scientific">Microbulbifer donghaiensis</name>
    <dbReference type="NCBI Taxonomy" id="494016"/>
    <lineage>
        <taxon>Bacteria</taxon>
        <taxon>Pseudomonadati</taxon>
        <taxon>Pseudomonadota</taxon>
        <taxon>Gammaproteobacteria</taxon>
        <taxon>Cellvibrionales</taxon>
        <taxon>Microbulbiferaceae</taxon>
        <taxon>Microbulbifer</taxon>
    </lineage>
</organism>
<protein>
    <recommendedName>
        <fullName evidence="2">DUF4349 domain-containing protein</fullName>
    </recommendedName>
</protein>
<dbReference type="PROSITE" id="PS51257">
    <property type="entry name" value="PROKAR_LIPOPROTEIN"/>
    <property type="match status" value="1"/>
</dbReference>
<dbReference type="RefSeq" id="WP_073276756.1">
    <property type="nucleotide sequence ID" value="NZ_FQVA01000005.1"/>
</dbReference>
<feature type="transmembrane region" description="Helical" evidence="1">
    <location>
        <begin position="241"/>
        <end position="263"/>
    </location>
</feature>
<evidence type="ECO:0000259" key="2">
    <source>
        <dbReference type="Pfam" id="PF14257"/>
    </source>
</evidence>
<dbReference type="AlphaFoldDB" id="A0A1M5G4B6"/>
<proteinExistence type="predicted"/>
<keyword evidence="1" id="KW-0472">Membrane</keyword>
<evidence type="ECO:0000313" key="4">
    <source>
        <dbReference type="Proteomes" id="UP000184170"/>
    </source>
</evidence>
<dbReference type="Proteomes" id="UP000184170">
    <property type="component" value="Unassembled WGS sequence"/>
</dbReference>
<keyword evidence="4" id="KW-1185">Reference proteome</keyword>
<evidence type="ECO:0000313" key="3">
    <source>
        <dbReference type="EMBL" id="SHF98494.1"/>
    </source>
</evidence>
<dbReference type="OrthoDB" id="5701987at2"/>
<keyword evidence="1" id="KW-1133">Transmembrane helix</keyword>
<dbReference type="InterPro" id="IPR025645">
    <property type="entry name" value="DUF4349"/>
</dbReference>
<reference evidence="4" key="1">
    <citation type="submission" date="2016-11" db="EMBL/GenBank/DDBJ databases">
        <authorList>
            <person name="Varghese N."/>
            <person name="Submissions S."/>
        </authorList>
    </citation>
    <scope>NUCLEOTIDE SEQUENCE [LARGE SCALE GENOMIC DNA]</scope>
    <source>
        <strain evidence="4">CGMCC 1.7063</strain>
    </source>
</reference>
<accession>A0A1M5G4B6</accession>
<feature type="domain" description="DUF4349" evidence="2">
    <location>
        <begin position="53"/>
        <end position="259"/>
    </location>
</feature>
<keyword evidence="1" id="KW-0812">Transmembrane</keyword>